<gene>
    <name evidence="1" type="ORF">LCGC14_1556480</name>
</gene>
<proteinExistence type="predicted"/>
<dbReference type="EMBL" id="LAZR01011969">
    <property type="protein sequence ID" value="KKM50053.1"/>
    <property type="molecule type" value="Genomic_DNA"/>
</dbReference>
<reference evidence="1" key="1">
    <citation type="journal article" date="2015" name="Nature">
        <title>Complex archaea that bridge the gap between prokaryotes and eukaryotes.</title>
        <authorList>
            <person name="Spang A."/>
            <person name="Saw J.H."/>
            <person name="Jorgensen S.L."/>
            <person name="Zaremba-Niedzwiedzka K."/>
            <person name="Martijn J."/>
            <person name="Lind A.E."/>
            <person name="van Eijk R."/>
            <person name="Schleper C."/>
            <person name="Guy L."/>
            <person name="Ettema T.J."/>
        </authorList>
    </citation>
    <scope>NUCLEOTIDE SEQUENCE</scope>
</reference>
<name>A0A0F9J9S9_9ZZZZ</name>
<evidence type="ECO:0000313" key="1">
    <source>
        <dbReference type="EMBL" id="KKM50053.1"/>
    </source>
</evidence>
<sequence>MNEINDFKLEILKEIRKIEKDVPIKWDRVIDMDSIVQIYGWIPYNKGRSDFILITFEKYNSEITINFTTSSVEFSTKLHNNLMGIETKEGYTHCIKFKEYFKKYL</sequence>
<organism evidence="1">
    <name type="scientific">marine sediment metagenome</name>
    <dbReference type="NCBI Taxonomy" id="412755"/>
    <lineage>
        <taxon>unclassified sequences</taxon>
        <taxon>metagenomes</taxon>
        <taxon>ecological metagenomes</taxon>
    </lineage>
</organism>
<dbReference type="AlphaFoldDB" id="A0A0F9J9S9"/>
<accession>A0A0F9J9S9</accession>
<comment type="caution">
    <text evidence="1">The sequence shown here is derived from an EMBL/GenBank/DDBJ whole genome shotgun (WGS) entry which is preliminary data.</text>
</comment>
<protein>
    <submittedName>
        <fullName evidence="1">Uncharacterized protein</fullName>
    </submittedName>
</protein>